<proteinExistence type="predicted"/>
<dbReference type="eggNOG" id="COG3166">
    <property type="taxonomic scope" value="Bacteria"/>
</dbReference>
<organism evidence="1 2">
    <name type="scientific">Hyphomonas beringensis</name>
    <dbReference type="NCBI Taxonomy" id="1280946"/>
    <lineage>
        <taxon>Bacteria</taxon>
        <taxon>Pseudomonadati</taxon>
        <taxon>Pseudomonadota</taxon>
        <taxon>Alphaproteobacteria</taxon>
        <taxon>Hyphomonadales</taxon>
        <taxon>Hyphomonadaceae</taxon>
        <taxon>Hyphomonas</taxon>
    </lineage>
</organism>
<name>A0A062U9K0_9PROT</name>
<dbReference type="AlphaFoldDB" id="A0A062U9K0"/>
<comment type="caution">
    <text evidence="1">The sequence shown here is derived from an EMBL/GenBank/DDBJ whole genome shotgun (WGS) entry which is preliminary data.</text>
</comment>
<keyword evidence="2" id="KW-1185">Reference proteome</keyword>
<evidence type="ECO:0000313" key="1">
    <source>
        <dbReference type="EMBL" id="KCZ52820.1"/>
    </source>
</evidence>
<dbReference type="Proteomes" id="UP000027037">
    <property type="component" value="Unassembled WGS sequence"/>
</dbReference>
<reference evidence="1 2" key="1">
    <citation type="journal article" date="2014" name="Antonie Van Leeuwenhoek">
        <title>Hyphomonas beringensis sp. nov. and Hyphomonas chukchiensis sp. nov., isolated from surface seawater of the Bering Sea and Chukchi Sea.</title>
        <authorList>
            <person name="Li C."/>
            <person name="Lai Q."/>
            <person name="Li G."/>
            <person name="Dong C."/>
            <person name="Wang J."/>
            <person name="Liao Y."/>
            <person name="Shao Z."/>
        </authorList>
    </citation>
    <scope>NUCLEOTIDE SEQUENCE [LARGE SCALE GENOMIC DNA]</scope>
    <source>
        <strain evidence="1 2">25B14_1</strain>
    </source>
</reference>
<dbReference type="STRING" id="1280946.HY29_17925"/>
<accession>A0A062U9K0</accession>
<dbReference type="PATRIC" id="fig|1280946.3.peg.2857"/>
<protein>
    <submittedName>
        <fullName evidence="1">Uncharacterized protein</fullName>
    </submittedName>
</protein>
<evidence type="ECO:0000313" key="2">
    <source>
        <dbReference type="Proteomes" id="UP000027037"/>
    </source>
</evidence>
<dbReference type="EMBL" id="AWFF01000063">
    <property type="protein sequence ID" value="KCZ52820.1"/>
    <property type="molecule type" value="Genomic_DNA"/>
</dbReference>
<gene>
    <name evidence="1" type="ORF">HY29_17925</name>
</gene>
<sequence length="142" mass="15423">MALLLSSVFVLSNMESHLESVLMKNQAREASLRQDLLERRSAERETGTLGELAQRTPEKLTAGARLSQLSNYAAATPPTAIWTSMKLDGRQARISGVGPEAASILSALAERFPDSQIRFAESVSDMSDGRQSFVIEISGPDE</sequence>